<feature type="region of interest" description="Disordered" evidence="1">
    <location>
        <begin position="151"/>
        <end position="171"/>
    </location>
</feature>
<reference evidence="2" key="2">
    <citation type="submission" date="2021-12" db="EMBL/GenBank/DDBJ databases">
        <title>Resequencing data analysis of finger millet.</title>
        <authorList>
            <person name="Hatakeyama M."/>
            <person name="Aluri S."/>
            <person name="Balachadran M.T."/>
            <person name="Sivarajan S.R."/>
            <person name="Poveda L."/>
            <person name="Shimizu-Inatsugi R."/>
            <person name="Schlapbach R."/>
            <person name="Sreeman S.M."/>
            <person name="Shimizu K.K."/>
        </authorList>
    </citation>
    <scope>NUCLEOTIDE SEQUENCE</scope>
</reference>
<dbReference type="Proteomes" id="UP001054889">
    <property type="component" value="Unassembled WGS sequence"/>
</dbReference>
<dbReference type="SUPFAM" id="SSF81901">
    <property type="entry name" value="HCP-like"/>
    <property type="match status" value="1"/>
</dbReference>
<accession>A0AAV5FAC4</accession>
<dbReference type="InterPro" id="IPR011990">
    <property type="entry name" value="TPR-like_helical_dom_sf"/>
</dbReference>
<comment type="caution">
    <text evidence="2">The sequence shown here is derived from an EMBL/GenBank/DDBJ whole genome shotgun (WGS) entry which is preliminary data.</text>
</comment>
<sequence>MGKRFPAAVAAAAVRSYARSLRSPSAAEVAGKAANPQSSPLDTPRNAAAAAGAASSGRAEVRDLAVACGLEYDERVPLAEVVLDCTKRWFQDALKEARAGDAAMQVLVGQMYRSGYGVNKNEHKARIWMEKASRYRSTVWKVSNKRPGLSSARSTLSFTRSGNPLPGLTRSPTQINVLSRASAPVAALPPVRGGPDWRRPRAKWAARLMLPTFPSPDPAPPSPDLRGGGLLGAARAAPRSAIDGGGARRLPGAGTRSSRVVGLWRCLGPHCTANELDSLSRSKQLPVYAVDQGLGIQPPAAF</sequence>
<reference evidence="2" key="1">
    <citation type="journal article" date="2018" name="DNA Res.">
        <title>Multiple hybrid de novo genome assembly of finger millet, an orphan allotetraploid crop.</title>
        <authorList>
            <person name="Hatakeyama M."/>
            <person name="Aluri S."/>
            <person name="Balachadran M.T."/>
            <person name="Sivarajan S.R."/>
            <person name="Patrignani A."/>
            <person name="Gruter S."/>
            <person name="Poveda L."/>
            <person name="Shimizu-Inatsugi R."/>
            <person name="Baeten J."/>
            <person name="Francoijs K.J."/>
            <person name="Nataraja K.N."/>
            <person name="Reddy Y.A.N."/>
            <person name="Phadnis S."/>
            <person name="Ravikumar R.L."/>
            <person name="Schlapbach R."/>
            <person name="Sreeman S.M."/>
            <person name="Shimizu K.K."/>
        </authorList>
    </citation>
    <scope>NUCLEOTIDE SEQUENCE</scope>
</reference>
<organism evidence="2 3">
    <name type="scientific">Eleusine coracana subsp. coracana</name>
    <dbReference type="NCBI Taxonomy" id="191504"/>
    <lineage>
        <taxon>Eukaryota</taxon>
        <taxon>Viridiplantae</taxon>
        <taxon>Streptophyta</taxon>
        <taxon>Embryophyta</taxon>
        <taxon>Tracheophyta</taxon>
        <taxon>Spermatophyta</taxon>
        <taxon>Magnoliopsida</taxon>
        <taxon>Liliopsida</taxon>
        <taxon>Poales</taxon>
        <taxon>Poaceae</taxon>
        <taxon>PACMAD clade</taxon>
        <taxon>Chloridoideae</taxon>
        <taxon>Cynodonteae</taxon>
        <taxon>Eleusininae</taxon>
        <taxon>Eleusine</taxon>
    </lineage>
</organism>
<dbReference type="EMBL" id="BQKI01000082">
    <property type="protein sequence ID" value="GJN31201.1"/>
    <property type="molecule type" value="Genomic_DNA"/>
</dbReference>
<dbReference type="InterPro" id="IPR006597">
    <property type="entry name" value="Sel1-like"/>
</dbReference>
<feature type="compositionally biased region" description="Polar residues" evidence="1">
    <location>
        <begin position="151"/>
        <end position="162"/>
    </location>
</feature>
<name>A0AAV5FAC4_ELECO</name>
<dbReference type="PANTHER" id="PTHR36792">
    <property type="entry name" value="EXPRESSED PROTEIN"/>
    <property type="match status" value="1"/>
</dbReference>
<dbReference type="PANTHER" id="PTHR36792:SF5">
    <property type="entry name" value="SEL1 REPEAT PROTEIN"/>
    <property type="match status" value="1"/>
</dbReference>
<keyword evidence="3" id="KW-1185">Reference proteome</keyword>
<dbReference type="Gene3D" id="1.25.40.10">
    <property type="entry name" value="Tetratricopeptide repeat domain"/>
    <property type="match status" value="1"/>
</dbReference>
<evidence type="ECO:0000256" key="1">
    <source>
        <dbReference type="SAM" id="MobiDB-lite"/>
    </source>
</evidence>
<proteinExistence type="predicted"/>
<gene>
    <name evidence="2" type="primary">gb19566</name>
    <name evidence="2" type="ORF">PR202_gb19566</name>
</gene>
<dbReference type="AlphaFoldDB" id="A0AAV5FAC4"/>
<feature type="region of interest" description="Disordered" evidence="1">
    <location>
        <begin position="24"/>
        <end position="53"/>
    </location>
</feature>
<protein>
    <submittedName>
        <fullName evidence="2">Uncharacterized protein</fullName>
    </submittedName>
</protein>
<evidence type="ECO:0000313" key="2">
    <source>
        <dbReference type="EMBL" id="GJN31201.1"/>
    </source>
</evidence>
<evidence type="ECO:0000313" key="3">
    <source>
        <dbReference type="Proteomes" id="UP001054889"/>
    </source>
</evidence>
<dbReference type="SMART" id="SM00671">
    <property type="entry name" value="SEL1"/>
    <property type="match status" value="1"/>
</dbReference>